<dbReference type="Gene3D" id="2.160.20.10">
    <property type="entry name" value="Single-stranded right-handed beta-helix, Pectin lyase-like"/>
    <property type="match status" value="1"/>
</dbReference>
<dbReference type="InterPro" id="IPR006311">
    <property type="entry name" value="TAT_signal"/>
</dbReference>
<name>A0A5N6BW15_9ACTN</name>
<dbReference type="AlphaFoldDB" id="A0A5N6BW15"/>
<reference evidence="2 3" key="1">
    <citation type="submission" date="2019-10" db="EMBL/GenBank/DDBJ databases">
        <title>Nonomuraea sp. nov., isolated from Phyllanthus amarus.</title>
        <authorList>
            <person name="Klykleung N."/>
            <person name="Tanasupawat S."/>
        </authorList>
    </citation>
    <scope>NUCLEOTIDE SEQUENCE [LARGE SCALE GENOMIC DNA]</scope>
    <source>
        <strain evidence="2 3">CR1-09</strain>
    </source>
</reference>
<dbReference type="SUPFAM" id="SSF51126">
    <property type="entry name" value="Pectin lyase-like"/>
    <property type="match status" value="1"/>
</dbReference>
<dbReference type="InterPro" id="IPR006626">
    <property type="entry name" value="PbH1"/>
</dbReference>
<feature type="domain" description="Right handed beta helix" evidence="1">
    <location>
        <begin position="255"/>
        <end position="318"/>
    </location>
</feature>
<dbReference type="Proteomes" id="UP000313066">
    <property type="component" value="Unassembled WGS sequence"/>
</dbReference>
<comment type="caution">
    <text evidence="2">The sequence shown here is derived from an EMBL/GenBank/DDBJ whole genome shotgun (WGS) entry which is preliminary data.</text>
</comment>
<dbReference type="Pfam" id="PF13229">
    <property type="entry name" value="Beta_helix"/>
    <property type="match status" value="1"/>
</dbReference>
<accession>A0A5N6BW15</accession>
<dbReference type="InterPro" id="IPR012334">
    <property type="entry name" value="Pectin_lyas_fold"/>
</dbReference>
<proteinExistence type="predicted"/>
<evidence type="ECO:0000313" key="3">
    <source>
        <dbReference type="Proteomes" id="UP000313066"/>
    </source>
</evidence>
<evidence type="ECO:0000313" key="2">
    <source>
        <dbReference type="EMBL" id="KAB8184638.1"/>
    </source>
</evidence>
<keyword evidence="3" id="KW-1185">Reference proteome</keyword>
<protein>
    <recommendedName>
        <fullName evidence="1">Right handed beta helix domain-containing protein</fullName>
    </recommendedName>
</protein>
<organism evidence="2 3">
    <name type="scientific">Microbispora catharanthi</name>
    <dbReference type="NCBI Taxonomy" id="1712871"/>
    <lineage>
        <taxon>Bacteria</taxon>
        <taxon>Bacillati</taxon>
        <taxon>Actinomycetota</taxon>
        <taxon>Actinomycetes</taxon>
        <taxon>Streptosporangiales</taxon>
        <taxon>Streptosporangiaceae</taxon>
        <taxon>Microbispora</taxon>
    </lineage>
</organism>
<dbReference type="InterPro" id="IPR011050">
    <property type="entry name" value="Pectin_lyase_fold/virulence"/>
</dbReference>
<evidence type="ECO:0000259" key="1">
    <source>
        <dbReference type="Pfam" id="PF13229"/>
    </source>
</evidence>
<dbReference type="PROSITE" id="PS51318">
    <property type="entry name" value="TAT"/>
    <property type="match status" value="1"/>
</dbReference>
<gene>
    <name evidence="2" type="ORF">FH610_016295</name>
</gene>
<sequence length="367" mass="38538">MIGRRAFLAGAAGLLASRARTSSAALPDYVSGSAIQALLDQARDGRGARDAAGRYVAKVPKATYLLTKPLIVYGNTHLDATDARIVARFPAEGVKHTMLLNAVGAATGGYAGAGNIAVTGGSWDPVWDFVQRDSLDQAPAMNGITIIHSSDVLIQGVTMWNVKWWHGIELNAVRRGTVRDCALKGWIADPGQGLWHGEAVQLDLPAEGNTWGGSDDLTPCRDILLSGNVCDASGSQAGWGQFTGSHTTDPDRPHSGIRIENNTVRNTRWDGIATVNATGVRIAGNRVDGCEGGIYVKSVAGGPLRAVEITGNQVTSCGVRDWLAVRADATGPITDVAVTGNVVPCSRVRYYGSVTPRTGTTLDCPPA</sequence>
<dbReference type="SMART" id="SM00710">
    <property type="entry name" value="PbH1"/>
    <property type="match status" value="3"/>
</dbReference>
<dbReference type="RefSeq" id="WP_139575288.1">
    <property type="nucleotide sequence ID" value="NZ_VDMA02000007.1"/>
</dbReference>
<dbReference type="EMBL" id="VDMA02000007">
    <property type="protein sequence ID" value="KAB8184638.1"/>
    <property type="molecule type" value="Genomic_DNA"/>
</dbReference>
<dbReference type="InterPro" id="IPR039448">
    <property type="entry name" value="Beta_helix"/>
</dbReference>